<protein>
    <recommendedName>
        <fullName evidence="4">Replication factor A C-terminal domain-containing protein</fullName>
    </recommendedName>
</protein>
<dbReference type="GO" id="GO:0006289">
    <property type="term" value="P:nucleotide-excision repair"/>
    <property type="evidence" value="ECO:0000318"/>
    <property type="project" value="GO_Central"/>
</dbReference>
<evidence type="ECO:0000313" key="2">
    <source>
        <dbReference type="EMBL" id="KAJ0195797.1"/>
    </source>
</evidence>
<dbReference type="InterPro" id="IPR012340">
    <property type="entry name" value="NA-bd_OB-fold"/>
</dbReference>
<name>A0A9R1X4K3_LACSA</name>
<dbReference type="GO" id="GO:0006260">
    <property type="term" value="P:DNA replication"/>
    <property type="evidence" value="ECO:0000318"/>
    <property type="project" value="GO_Central"/>
</dbReference>
<gene>
    <name evidence="2" type="ORF">LSAT_V11C700356440</name>
</gene>
<reference evidence="2 3" key="1">
    <citation type="journal article" date="2017" name="Nat. Commun.">
        <title>Genome assembly with in vitro proximity ligation data and whole-genome triplication in lettuce.</title>
        <authorList>
            <person name="Reyes-Chin-Wo S."/>
            <person name="Wang Z."/>
            <person name="Yang X."/>
            <person name="Kozik A."/>
            <person name="Arikit S."/>
            <person name="Song C."/>
            <person name="Xia L."/>
            <person name="Froenicke L."/>
            <person name="Lavelle D.O."/>
            <person name="Truco M.J."/>
            <person name="Xia R."/>
            <person name="Zhu S."/>
            <person name="Xu C."/>
            <person name="Xu H."/>
            <person name="Xu X."/>
            <person name="Cox K."/>
            <person name="Korf I."/>
            <person name="Meyers B.C."/>
            <person name="Michelmore R.W."/>
        </authorList>
    </citation>
    <scope>NUCLEOTIDE SEQUENCE [LARGE SCALE GENOMIC DNA]</scope>
    <source>
        <strain evidence="3">cv. Salinas</strain>
        <tissue evidence="2">Seedlings</tissue>
    </source>
</reference>
<dbReference type="GO" id="GO:0005662">
    <property type="term" value="C:DNA replication factor A complex"/>
    <property type="evidence" value="ECO:0000318"/>
    <property type="project" value="GO_Central"/>
</dbReference>
<accession>A0A9R1X4K3</accession>
<dbReference type="EMBL" id="NBSK02000007">
    <property type="protein sequence ID" value="KAJ0195797.1"/>
    <property type="molecule type" value="Genomic_DNA"/>
</dbReference>
<dbReference type="Proteomes" id="UP000235145">
    <property type="component" value="Unassembled WGS sequence"/>
</dbReference>
<proteinExistence type="predicted"/>
<organism evidence="2 3">
    <name type="scientific">Lactuca sativa</name>
    <name type="common">Garden lettuce</name>
    <dbReference type="NCBI Taxonomy" id="4236"/>
    <lineage>
        <taxon>Eukaryota</taxon>
        <taxon>Viridiplantae</taxon>
        <taxon>Streptophyta</taxon>
        <taxon>Embryophyta</taxon>
        <taxon>Tracheophyta</taxon>
        <taxon>Spermatophyta</taxon>
        <taxon>Magnoliopsida</taxon>
        <taxon>eudicotyledons</taxon>
        <taxon>Gunneridae</taxon>
        <taxon>Pentapetalae</taxon>
        <taxon>asterids</taxon>
        <taxon>campanulids</taxon>
        <taxon>Asterales</taxon>
        <taxon>Asteraceae</taxon>
        <taxon>Cichorioideae</taxon>
        <taxon>Cichorieae</taxon>
        <taxon>Lactucinae</taxon>
        <taxon>Lactuca</taxon>
    </lineage>
</organism>
<dbReference type="GO" id="GO:0043047">
    <property type="term" value="F:single-stranded telomeric DNA binding"/>
    <property type="evidence" value="ECO:0000318"/>
    <property type="project" value="GO_Central"/>
</dbReference>
<dbReference type="GO" id="GO:0007004">
    <property type="term" value="P:telomere maintenance via telomerase"/>
    <property type="evidence" value="ECO:0000318"/>
    <property type="project" value="GO_Central"/>
</dbReference>
<evidence type="ECO:0000313" key="3">
    <source>
        <dbReference type="Proteomes" id="UP000235145"/>
    </source>
</evidence>
<evidence type="ECO:0000256" key="1">
    <source>
        <dbReference type="SAM" id="MobiDB-lite"/>
    </source>
</evidence>
<comment type="caution">
    <text evidence="2">The sequence shown here is derived from an EMBL/GenBank/DDBJ whole genome shotgun (WGS) entry which is preliminary data.</text>
</comment>
<feature type="compositionally biased region" description="Basic and acidic residues" evidence="1">
    <location>
        <begin position="524"/>
        <end position="535"/>
    </location>
</feature>
<dbReference type="GO" id="GO:0000724">
    <property type="term" value="P:double-strand break repair via homologous recombination"/>
    <property type="evidence" value="ECO:0000318"/>
    <property type="project" value="GO_Central"/>
</dbReference>
<feature type="region of interest" description="Disordered" evidence="1">
    <location>
        <begin position="511"/>
        <end position="549"/>
    </location>
</feature>
<keyword evidence="3" id="KW-1185">Reference proteome</keyword>
<dbReference type="AlphaFoldDB" id="A0A9R1X4K3"/>
<dbReference type="SUPFAM" id="SSF50249">
    <property type="entry name" value="Nucleic acid-binding proteins"/>
    <property type="match status" value="3"/>
</dbReference>
<dbReference type="PANTHER" id="PTHR23273:SF47">
    <property type="entry name" value="REPLICATION PROTEIN A 70 KDA DNA-BINDING SUBUNIT A"/>
    <property type="match status" value="1"/>
</dbReference>
<dbReference type="GO" id="GO:0003684">
    <property type="term" value="F:damaged DNA binding"/>
    <property type="evidence" value="ECO:0000318"/>
    <property type="project" value="GO_Central"/>
</dbReference>
<evidence type="ECO:0008006" key="4">
    <source>
        <dbReference type="Google" id="ProtNLM"/>
    </source>
</evidence>
<dbReference type="PANTHER" id="PTHR23273">
    <property type="entry name" value="REPLICATION FACTOR A 1, RFA1"/>
    <property type="match status" value="1"/>
</dbReference>
<sequence length="549" mass="62836">MTRDHYNILDITPSLKKNWTVLVQVLEVGHVQETNNKSEYRRLLFTDSQGTRVTALIYEFHLTHFKNTFEPYRRYSVSNANLIKAQTRFLVSSYPHSWSLNKLTLVEPHPEIDPPVLPCHFEFTPFNQLYRFADEENYQSIRVVVVRCLPSEQGEDPSNRFSRRDIVIVNEEKKLMILTLWGSLDQKEGRELEQKIDDVPMIFAMRVKVTTFYGLSLSTKGASAILINPPVTAELQLKAWYNENRSEIQELLNKESYKDVDLLLPYPQEPDILPIATAIERLKNGKPTWMRGNLRLQHEDNTFTHTVCANCLKSIGADVTWIITCNFCKKESEVEIRSRAIVEINDGTASIRTSIASPDLEKFIPFTPQEVKDAEEKGTNIYNIISSSIDKSSVVAFVRSYTTSHQRKSTTRYVIVKAHKTKDNNLIEGSGAQETDLKPRPTVQEAMKAECYEQSRKDTQLQVQPLKEIAGSTDGAVTQIKETDQHKPEEKEIVTVTPDIILKPHEIKQEALKRASNQQTQKRSQSEFHPLKEVHGSTVGAPRPTKRTK</sequence>
<dbReference type="Gene3D" id="2.40.50.140">
    <property type="entry name" value="Nucleic acid-binding proteins"/>
    <property type="match status" value="3"/>
</dbReference>
<dbReference type="GO" id="GO:0051321">
    <property type="term" value="P:meiotic cell cycle"/>
    <property type="evidence" value="ECO:0000318"/>
    <property type="project" value="GO_Central"/>
</dbReference>